<keyword evidence="1" id="KW-0175">Coiled coil</keyword>
<accession>T0PHK2</accession>
<gene>
    <name evidence="3" type="ORF">SDRG_17266</name>
</gene>
<proteinExistence type="predicted"/>
<evidence type="ECO:0000313" key="4">
    <source>
        <dbReference type="Proteomes" id="UP000030762"/>
    </source>
</evidence>
<dbReference type="AlphaFoldDB" id="T0PHK2"/>
<dbReference type="PANTHER" id="PTHR37558:SF1">
    <property type="entry name" value="HTH CENPB-TYPE DOMAIN-CONTAINING PROTEIN"/>
    <property type="match status" value="1"/>
</dbReference>
<feature type="region of interest" description="Disordered" evidence="2">
    <location>
        <begin position="1"/>
        <end position="31"/>
    </location>
</feature>
<dbReference type="PANTHER" id="PTHR37558">
    <property type="entry name" value="HTH CENPB-TYPE DOMAIN-CONTAINING PROTEIN"/>
    <property type="match status" value="1"/>
</dbReference>
<dbReference type="OrthoDB" id="77796at2759"/>
<dbReference type="VEuPathDB" id="FungiDB:SDRG_17266"/>
<evidence type="ECO:0000256" key="1">
    <source>
        <dbReference type="SAM" id="Coils"/>
    </source>
</evidence>
<sequence>MSSDAGTAETTDAGTTETNDSGTTETTRRRNWNDEEDVMLLRQISADRPFAQHHGRLRMAWAKVANTLMSCEEFTREVDAKKIQNRFSALLEAHKAFNKGSAAKSGVDEDETEKIMLLDDLTQQYAEAKAKAAELIEEKKAKNNESETVGQLVRDRAMTTCTKRKAEDPPARRNADTGVLEFLKRESDNAKEFQAESLKLQRLHFEADLAERRRERNDLREERQRQREDDERRRREEREEARAERKAVERREERRYQLHLAELETRKLELEMMLKRQG</sequence>
<dbReference type="OMA" id="LNASXES"/>
<dbReference type="InParanoid" id="T0PHK2"/>
<evidence type="ECO:0000313" key="3">
    <source>
        <dbReference type="EMBL" id="EQC24844.1"/>
    </source>
</evidence>
<evidence type="ECO:0008006" key="5">
    <source>
        <dbReference type="Google" id="ProtNLM"/>
    </source>
</evidence>
<feature type="compositionally biased region" description="Low complexity" evidence="2">
    <location>
        <begin position="1"/>
        <end position="25"/>
    </location>
</feature>
<keyword evidence="4" id="KW-1185">Reference proteome</keyword>
<feature type="region of interest" description="Disordered" evidence="2">
    <location>
        <begin position="215"/>
        <end position="252"/>
    </location>
</feature>
<dbReference type="EMBL" id="JH767366">
    <property type="protein sequence ID" value="EQC24844.1"/>
    <property type="molecule type" value="Genomic_DNA"/>
</dbReference>
<name>T0PHK2_SAPDV</name>
<dbReference type="Proteomes" id="UP000030762">
    <property type="component" value="Unassembled WGS sequence"/>
</dbReference>
<dbReference type="GeneID" id="19957993"/>
<organism evidence="3 4">
    <name type="scientific">Saprolegnia diclina (strain VS20)</name>
    <dbReference type="NCBI Taxonomy" id="1156394"/>
    <lineage>
        <taxon>Eukaryota</taxon>
        <taxon>Sar</taxon>
        <taxon>Stramenopiles</taxon>
        <taxon>Oomycota</taxon>
        <taxon>Saprolegniomycetes</taxon>
        <taxon>Saprolegniales</taxon>
        <taxon>Saprolegniaceae</taxon>
        <taxon>Saprolegnia</taxon>
    </lineage>
</organism>
<dbReference type="RefSeq" id="XP_008621728.1">
    <property type="nucleotide sequence ID" value="XM_008623506.1"/>
</dbReference>
<protein>
    <recommendedName>
        <fullName evidence="5">Myb-like domain-containing protein</fullName>
    </recommendedName>
</protein>
<feature type="coiled-coil region" evidence="1">
    <location>
        <begin position="118"/>
        <end position="145"/>
    </location>
</feature>
<reference evidence="3 4" key="1">
    <citation type="submission" date="2012-04" db="EMBL/GenBank/DDBJ databases">
        <title>The Genome Sequence of Saprolegnia declina VS20.</title>
        <authorList>
            <consortium name="The Broad Institute Genome Sequencing Platform"/>
            <person name="Russ C."/>
            <person name="Nusbaum C."/>
            <person name="Tyler B."/>
            <person name="van West P."/>
            <person name="Dieguez-Uribeondo J."/>
            <person name="de Bruijn I."/>
            <person name="Tripathy S."/>
            <person name="Jiang R."/>
            <person name="Young S.K."/>
            <person name="Zeng Q."/>
            <person name="Gargeya S."/>
            <person name="Fitzgerald M."/>
            <person name="Haas B."/>
            <person name="Abouelleil A."/>
            <person name="Alvarado L."/>
            <person name="Arachchi H.M."/>
            <person name="Berlin A."/>
            <person name="Chapman S.B."/>
            <person name="Goldberg J."/>
            <person name="Griggs A."/>
            <person name="Gujja S."/>
            <person name="Hansen M."/>
            <person name="Howarth C."/>
            <person name="Imamovic A."/>
            <person name="Larimer J."/>
            <person name="McCowen C."/>
            <person name="Montmayeur A."/>
            <person name="Murphy C."/>
            <person name="Neiman D."/>
            <person name="Pearson M."/>
            <person name="Priest M."/>
            <person name="Roberts A."/>
            <person name="Saif S."/>
            <person name="Shea T."/>
            <person name="Sisk P."/>
            <person name="Sykes S."/>
            <person name="Wortman J."/>
            <person name="Nusbaum C."/>
            <person name="Birren B."/>
        </authorList>
    </citation>
    <scope>NUCLEOTIDE SEQUENCE [LARGE SCALE GENOMIC DNA]</scope>
    <source>
        <strain evidence="3 4">VS20</strain>
    </source>
</reference>
<evidence type="ECO:0000256" key="2">
    <source>
        <dbReference type="SAM" id="MobiDB-lite"/>
    </source>
</evidence>